<evidence type="ECO:0000313" key="1">
    <source>
        <dbReference type="EMBL" id="KAA8492918.1"/>
    </source>
</evidence>
<evidence type="ECO:0000313" key="2">
    <source>
        <dbReference type="Proteomes" id="UP000324585"/>
    </source>
</evidence>
<dbReference type="SUPFAM" id="SSF52540">
    <property type="entry name" value="P-loop containing nucleoside triphosphate hydrolases"/>
    <property type="match status" value="1"/>
</dbReference>
<dbReference type="InterPro" id="IPR027417">
    <property type="entry name" value="P-loop_NTPase"/>
</dbReference>
<proteinExistence type="predicted"/>
<organism evidence="1 2">
    <name type="scientific">Porphyridium purpureum</name>
    <name type="common">Red alga</name>
    <name type="synonym">Porphyridium cruentum</name>
    <dbReference type="NCBI Taxonomy" id="35688"/>
    <lineage>
        <taxon>Eukaryota</taxon>
        <taxon>Rhodophyta</taxon>
        <taxon>Bangiophyceae</taxon>
        <taxon>Porphyridiales</taxon>
        <taxon>Porphyridiaceae</taxon>
        <taxon>Porphyridium</taxon>
    </lineage>
</organism>
<dbReference type="Proteomes" id="UP000324585">
    <property type="component" value="Unassembled WGS sequence"/>
</dbReference>
<reference evidence="2" key="1">
    <citation type="journal article" date="2019" name="Nat. Commun.">
        <title>Expansion of phycobilisome linker gene families in mesophilic red algae.</title>
        <authorList>
            <person name="Lee J."/>
            <person name="Kim D."/>
            <person name="Bhattacharya D."/>
            <person name="Yoon H.S."/>
        </authorList>
    </citation>
    <scope>NUCLEOTIDE SEQUENCE [LARGE SCALE GENOMIC DNA]</scope>
    <source>
        <strain evidence="2">CCMP 1328</strain>
    </source>
</reference>
<dbReference type="AlphaFoldDB" id="A0A5J4YNP8"/>
<dbReference type="OrthoDB" id="3235at2759"/>
<protein>
    <submittedName>
        <fullName evidence="1">Uncharacterized protein</fullName>
    </submittedName>
</protein>
<sequence>MAADLWEGSSTAAPDMCGSGLGFVAVGASGKGAHGECARVGTRSPAARTDPCRSRSLCTRRRRSSCLDVQVRLQTRQAVPIQASVDVAAFDHALNQGSLRLAFVGMSNCGKSFRTSQLEQQAQFSRLSVDEEIEKVVEPELRALGYAGIEGMAEWMGYPYDPQNAANVARYLDIEDSITANAQPTVPAKNFCLDTTGSVIYLPQPTLQRLRDEFLVVHLEASDDMLDEMTENYFATPKPVVWGDAFKQRDGQSGIDALRECYPNLLQQRRKLYRALAHVNLPARVSLGREIGCADFLHTLRKLLPDQ</sequence>
<dbReference type="OMA" id="HRNPAFT"/>
<comment type="caution">
    <text evidence="1">The sequence shown here is derived from an EMBL/GenBank/DDBJ whole genome shotgun (WGS) entry which is preliminary data.</text>
</comment>
<gene>
    <name evidence="1" type="ORF">FVE85_9190</name>
</gene>
<accession>A0A5J4YNP8</accession>
<dbReference type="Gene3D" id="3.40.50.300">
    <property type="entry name" value="P-loop containing nucleotide triphosphate hydrolases"/>
    <property type="match status" value="1"/>
</dbReference>
<keyword evidence="2" id="KW-1185">Reference proteome</keyword>
<name>A0A5J4YNP8_PORPP</name>
<dbReference type="EMBL" id="VRMN01000008">
    <property type="protein sequence ID" value="KAA8492918.1"/>
    <property type="molecule type" value="Genomic_DNA"/>
</dbReference>